<dbReference type="PANTHER" id="PTHR43185">
    <property type="entry name" value="FERROUS IRON TRANSPORT PROTEIN B"/>
    <property type="match status" value="1"/>
</dbReference>
<feature type="transmembrane region" description="Helical" evidence="1">
    <location>
        <begin position="354"/>
        <end position="375"/>
    </location>
</feature>
<dbReference type="InterPro" id="IPR011642">
    <property type="entry name" value="Gate_dom"/>
</dbReference>
<dbReference type="Proteomes" id="UP000011657">
    <property type="component" value="Unassembled WGS sequence"/>
</dbReference>
<dbReference type="GO" id="GO:0005886">
    <property type="term" value="C:plasma membrane"/>
    <property type="evidence" value="ECO:0007669"/>
    <property type="project" value="TreeGrafter"/>
</dbReference>
<evidence type="ECO:0000313" key="4">
    <source>
        <dbReference type="EMBL" id="ELZ15279.1"/>
    </source>
</evidence>
<feature type="transmembrane region" description="Helical" evidence="1">
    <location>
        <begin position="278"/>
        <end position="298"/>
    </location>
</feature>
<dbReference type="Gene3D" id="3.40.50.300">
    <property type="entry name" value="P-loop containing nucleotide triphosphate hydrolases"/>
    <property type="match status" value="1"/>
</dbReference>
<name>M0C009_9EURY</name>
<dbReference type="eggNOG" id="arCOG00359">
    <property type="taxonomic scope" value="Archaea"/>
</dbReference>
<dbReference type="GO" id="GO:0015093">
    <property type="term" value="F:ferrous iron transmembrane transporter activity"/>
    <property type="evidence" value="ECO:0007669"/>
    <property type="project" value="TreeGrafter"/>
</dbReference>
<evidence type="ECO:0000259" key="3">
    <source>
        <dbReference type="Pfam" id="PF07670"/>
    </source>
</evidence>
<organism evidence="4 5">
    <name type="scientific">Haloterrigena salina JCM 13891</name>
    <dbReference type="NCBI Taxonomy" id="1227488"/>
    <lineage>
        <taxon>Archaea</taxon>
        <taxon>Methanobacteriati</taxon>
        <taxon>Methanobacteriota</taxon>
        <taxon>Stenosarchaea group</taxon>
        <taxon>Halobacteria</taxon>
        <taxon>Halobacteriales</taxon>
        <taxon>Natrialbaceae</taxon>
        <taxon>Haloterrigena</taxon>
    </lineage>
</organism>
<feature type="transmembrane region" description="Helical" evidence="1">
    <location>
        <begin position="470"/>
        <end position="489"/>
    </location>
</feature>
<dbReference type="STRING" id="1227488.C477_18875"/>
<dbReference type="PANTHER" id="PTHR43185:SF1">
    <property type="entry name" value="FE(2+) TRANSPORTER FEOB"/>
    <property type="match status" value="1"/>
</dbReference>
<feature type="transmembrane region" description="Helical" evidence="1">
    <location>
        <begin position="545"/>
        <end position="566"/>
    </location>
</feature>
<dbReference type="Pfam" id="PF02421">
    <property type="entry name" value="FeoB_N"/>
    <property type="match status" value="1"/>
</dbReference>
<feature type="transmembrane region" description="Helical" evidence="1">
    <location>
        <begin position="510"/>
        <end position="533"/>
    </location>
</feature>
<sequence>MTDAEPARRYSEPDRAVLIGKESVGKSALAAGLTGAAPAAENVDGATVSSEVYRDDDLEVVDTPGITLEADTETTREALAALEGAETVVLVVPASAIVRDLGDLLALVRGRTGAVIVTHWDRVEAIDETERRRAIADLESDLGVPVVPVDARSLERDRVAADGGRKSGAPDASDGRAVRAALAHAAELPGDTAMEIDWDLEPPKRVFDRPYLGPAASALVLLLPAVVAVWFANAVAAELDPRVGAALEPAVRWTTALPGPLAAVLGGDYGLLAMGPFLFVWALPTMLIFALFTGAYAASGLTMRVTTALHPVVRRVGLTGRDLVRVVMGFGCNVPAVTSTRACSDCTRCTTISAISFGAACSYQFPATLAVFAAVGMPWLVGPYLAVLVATTLLYVRLIAPPEARTAALAVDRRTCLERPRPRAVWREARSSLASFVTTALPVFAAICVVAALLEYAGALERLGAVLEPAMAAFALPAEAALPIVLAAIRKDGIALLTAESAALEALSPVEVLVAVYLAGVLLPCLVTAITVAREVSVRFVAGMLARQAAAAAGFAFAIAWTGRLLF</sequence>
<dbReference type="SUPFAM" id="SSF52540">
    <property type="entry name" value="P-loop containing nucleoside triphosphate hydrolases"/>
    <property type="match status" value="1"/>
</dbReference>
<feature type="transmembrane region" description="Helical" evidence="1">
    <location>
        <begin position="381"/>
        <end position="400"/>
    </location>
</feature>
<dbReference type="Pfam" id="PF07670">
    <property type="entry name" value="Gate"/>
    <property type="match status" value="2"/>
</dbReference>
<evidence type="ECO:0000313" key="5">
    <source>
        <dbReference type="Proteomes" id="UP000011657"/>
    </source>
</evidence>
<dbReference type="RefSeq" id="WP_008896034.1">
    <property type="nucleotide sequence ID" value="NZ_AOIS01000058.1"/>
</dbReference>
<dbReference type="InterPro" id="IPR030389">
    <property type="entry name" value="G_FEOB_dom"/>
</dbReference>
<keyword evidence="1" id="KW-0812">Transmembrane</keyword>
<accession>M0C009</accession>
<proteinExistence type="predicted"/>
<dbReference type="OrthoDB" id="85305at2157"/>
<feature type="domain" description="FeoB-type G" evidence="2">
    <location>
        <begin position="16"/>
        <end position="153"/>
    </location>
</feature>
<feature type="domain" description="Nucleoside transporter/FeoB GTPase Gate" evidence="3">
    <location>
        <begin position="279"/>
        <end position="372"/>
    </location>
</feature>
<dbReference type="InterPro" id="IPR050860">
    <property type="entry name" value="FeoB_GTPase"/>
</dbReference>
<feature type="transmembrane region" description="Helical" evidence="1">
    <location>
        <begin position="211"/>
        <end position="232"/>
    </location>
</feature>
<dbReference type="GO" id="GO:0005525">
    <property type="term" value="F:GTP binding"/>
    <property type="evidence" value="ECO:0007669"/>
    <property type="project" value="InterPro"/>
</dbReference>
<comment type="caution">
    <text evidence="4">The sequence shown here is derived from an EMBL/GenBank/DDBJ whole genome shotgun (WGS) entry which is preliminary data.</text>
</comment>
<dbReference type="CDD" id="cd00882">
    <property type="entry name" value="Ras_like_GTPase"/>
    <property type="match status" value="1"/>
</dbReference>
<reference evidence="4 5" key="1">
    <citation type="journal article" date="2014" name="PLoS Genet.">
        <title>Phylogenetically driven sequencing of extremely halophilic archaea reveals strategies for static and dynamic osmo-response.</title>
        <authorList>
            <person name="Becker E.A."/>
            <person name="Seitzer P.M."/>
            <person name="Tritt A."/>
            <person name="Larsen D."/>
            <person name="Krusor M."/>
            <person name="Yao A.I."/>
            <person name="Wu D."/>
            <person name="Madern D."/>
            <person name="Eisen J.A."/>
            <person name="Darling A.E."/>
            <person name="Facciotti M.T."/>
        </authorList>
    </citation>
    <scope>NUCLEOTIDE SEQUENCE [LARGE SCALE GENOMIC DNA]</scope>
    <source>
        <strain evidence="4 5">JCM 13891</strain>
    </source>
</reference>
<dbReference type="AlphaFoldDB" id="M0C009"/>
<feature type="domain" description="Nucleoside transporter/FeoB GTPase Gate" evidence="3">
    <location>
        <begin position="438"/>
        <end position="537"/>
    </location>
</feature>
<evidence type="ECO:0000256" key="1">
    <source>
        <dbReference type="SAM" id="Phobius"/>
    </source>
</evidence>
<evidence type="ECO:0000259" key="2">
    <source>
        <dbReference type="Pfam" id="PF02421"/>
    </source>
</evidence>
<protein>
    <submittedName>
        <fullName evidence="4">Ferrous iron transport protein</fullName>
    </submittedName>
</protein>
<dbReference type="PATRIC" id="fig|1227488.3.peg.3783"/>
<dbReference type="InterPro" id="IPR027417">
    <property type="entry name" value="P-loop_NTPase"/>
</dbReference>
<gene>
    <name evidence="4" type="ORF">C477_18875</name>
</gene>
<keyword evidence="1" id="KW-1133">Transmembrane helix</keyword>
<dbReference type="EMBL" id="AOIS01000058">
    <property type="protein sequence ID" value="ELZ15279.1"/>
    <property type="molecule type" value="Genomic_DNA"/>
</dbReference>
<keyword evidence="5" id="KW-1185">Reference proteome</keyword>
<feature type="transmembrane region" description="Helical" evidence="1">
    <location>
        <begin position="433"/>
        <end position="458"/>
    </location>
</feature>
<keyword evidence="1" id="KW-0472">Membrane</keyword>